<dbReference type="EMBL" id="JYJG01000296">
    <property type="protein sequence ID" value="KJK43333.1"/>
    <property type="molecule type" value="Genomic_DNA"/>
</dbReference>
<name>A0A0F0GPH1_LENAE</name>
<dbReference type="PATRIC" id="fig|68170.10.peg.8745"/>
<feature type="region of interest" description="Disordered" evidence="2">
    <location>
        <begin position="1"/>
        <end position="26"/>
    </location>
</feature>
<proteinExistence type="predicted"/>
<protein>
    <submittedName>
        <fullName evidence="4">Uncharacterized protein</fullName>
    </submittedName>
</protein>
<reference evidence="4 5" key="1">
    <citation type="submission" date="2015-02" db="EMBL/GenBank/DDBJ databases">
        <authorList>
            <person name="Ju K.-S."/>
            <person name="Doroghazi J.R."/>
            <person name="Metcalf W."/>
        </authorList>
    </citation>
    <scope>NUCLEOTIDE SEQUENCE [LARGE SCALE GENOMIC DNA]</scope>
    <source>
        <strain evidence="4 5">NRRL B-16140</strain>
    </source>
</reference>
<keyword evidence="3" id="KW-1133">Transmembrane helix</keyword>
<gene>
    <name evidence="4" type="ORF">UK23_33750</name>
</gene>
<comment type="caution">
    <text evidence="4">The sequence shown here is derived from an EMBL/GenBank/DDBJ whole genome shotgun (WGS) entry which is preliminary data.</text>
</comment>
<keyword evidence="3" id="KW-0472">Membrane</keyword>
<dbReference type="RefSeq" id="WP_045315780.1">
    <property type="nucleotide sequence ID" value="NZ_JYJG01000296.1"/>
</dbReference>
<evidence type="ECO:0000256" key="3">
    <source>
        <dbReference type="SAM" id="Phobius"/>
    </source>
</evidence>
<evidence type="ECO:0000313" key="4">
    <source>
        <dbReference type="EMBL" id="KJK43333.1"/>
    </source>
</evidence>
<dbReference type="Proteomes" id="UP000033393">
    <property type="component" value="Unassembled WGS sequence"/>
</dbReference>
<organism evidence="4 5">
    <name type="scientific">Lentzea aerocolonigenes</name>
    <name type="common">Lechevalieria aerocolonigenes</name>
    <name type="synonym">Saccharothrix aerocolonigenes</name>
    <dbReference type="NCBI Taxonomy" id="68170"/>
    <lineage>
        <taxon>Bacteria</taxon>
        <taxon>Bacillati</taxon>
        <taxon>Actinomycetota</taxon>
        <taxon>Actinomycetes</taxon>
        <taxon>Pseudonocardiales</taxon>
        <taxon>Pseudonocardiaceae</taxon>
        <taxon>Lentzea</taxon>
    </lineage>
</organism>
<evidence type="ECO:0000256" key="1">
    <source>
        <dbReference type="SAM" id="Coils"/>
    </source>
</evidence>
<keyword evidence="1" id="KW-0175">Coiled coil</keyword>
<keyword evidence="3" id="KW-0812">Transmembrane</keyword>
<feature type="coiled-coil region" evidence="1">
    <location>
        <begin position="69"/>
        <end position="96"/>
    </location>
</feature>
<accession>A0A0F0GPH1</accession>
<dbReference type="AlphaFoldDB" id="A0A0F0GPH1"/>
<feature type="transmembrane region" description="Helical" evidence="3">
    <location>
        <begin position="33"/>
        <end position="57"/>
    </location>
</feature>
<evidence type="ECO:0000313" key="5">
    <source>
        <dbReference type="Proteomes" id="UP000033393"/>
    </source>
</evidence>
<evidence type="ECO:0000256" key="2">
    <source>
        <dbReference type="SAM" id="MobiDB-lite"/>
    </source>
</evidence>
<sequence length="140" mass="15363">MLTPEPSLAEVFAPRQQPVDAPPAPVRRPQRTAVVVLAITTVFLFGATALFGTLFYVTVKASVAQGREIEAKTREVGQLRVQAEASEAEAVKARNEREALRFTTARDEKCIAAIKAYRKTTYATGQATRDVLWAQVLDLC</sequence>
<keyword evidence="5" id="KW-1185">Reference proteome</keyword>